<evidence type="ECO:0000313" key="1">
    <source>
        <dbReference type="EMBL" id="KII70394.1"/>
    </source>
</evidence>
<dbReference type="EMBL" id="JWZT01002083">
    <property type="protein sequence ID" value="KII70394.1"/>
    <property type="molecule type" value="Genomic_DNA"/>
</dbReference>
<name>A0A0C2IY65_THEKT</name>
<comment type="caution">
    <text evidence="1">The sequence shown here is derived from an EMBL/GenBank/DDBJ whole genome shotgun (WGS) entry which is preliminary data.</text>
</comment>
<dbReference type="AlphaFoldDB" id="A0A0C2IY65"/>
<dbReference type="Proteomes" id="UP000031668">
    <property type="component" value="Unassembled WGS sequence"/>
</dbReference>
<sequence>MNLNKNKFRSNLMDNNLFSIMRLAIKVLDPMSKKPPKAFRLTPVTDILTKLEIKTYAVILLIVVLYELYARAMNCGREEVYLRNVVRREKVWAPLVYALGSELLTFF</sequence>
<protein>
    <submittedName>
        <fullName evidence="1">Uncharacterized protein</fullName>
    </submittedName>
</protein>
<gene>
    <name evidence="1" type="ORF">RF11_00179</name>
</gene>
<keyword evidence="2" id="KW-1185">Reference proteome</keyword>
<proteinExistence type="predicted"/>
<accession>A0A0C2IY65</accession>
<organism evidence="1 2">
    <name type="scientific">Thelohanellus kitauei</name>
    <name type="common">Myxosporean</name>
    <dbReference type="NCBI Taxonomy" id="669202"/>
    <lineage>
        <taxon>Eukaryota</taxon>
        <taxon>Metazoa</taxon>
        <taxon>Cnidaria</taxon>
        <taxon>Myxozoa</taxon>
        <taxon>Myxosporea</taxon>
        <taxon>Bivalvulida</taxon>
        <taxon>Platysporina</taxon>
        <taxon>Myxobolidae</taxon>
        <taxon>Thelohanellus</taxon>
    </lineage>
</organism>
<evidence type="ECO:0000313" key="2">
    <source>
        <dbReference type="Proteomes" id="UP000031668"/>
    </source>
</evidence>
<reference evidence="1 2" key="1">
    <citation type="journal article" date="2014" name="Genome Biol. Evol.">
        <title>The genome of the myxosporean Thelohanellus kitauei shows adaptations to nutrient acquisition within its fish host.</title>
        <authorList>
            <person name="Yang Y."/>
            <person name="Xiong J."/>
            <person name="Zhou Z."/>
            <person name="Huo F."/>
            <person name="Miao W."/>
            <person name="Ran C."/>
            <person name="Liu Y."/>
            <person name="Zhang J."/>
            <person name="Feng J."/>
            <person name="Wang M."/>
            <person name="Wang M."/>
            <person name="Wang L."/>
            <person name="Yao B."/>
        </authorList>
    </citation>
    <scope>NUCLEOTIDE SEQUENCE [LARGE SCALE GENOMIC DNA]</scope>
    <source>
        <strain evidence="1">Wuqing</strain>
    </source>
</reference>